<accession>A0A0L7LH92</accession>
<dbReference type="STRING" id="104452.A0A0L7LH92"/>
<dbReference type="InterPro" id="IPR036412">
    <property type="entry name" value="HAD-like_sf"/>
</dbReference>
<proteinExistence type="predicted"/>
<protein>
    <submittedName>
        <fullName evidence="1">Haloacid dehalogenase</fullName>
    </submittedName>
</protein>
<dbReference type="InterPro" id="IPR044924">
    <property type="entry name" value="HAD-SF_hydro_IA_REG-2-like_cap"/>
</dbReference>
<sequence length="144" mass="16554">MQAIKLVTFDATNTLLKFRIPPWQYYALVARDYGFTGSDDALEAQMKDSLKLMSKQHPNFGQSDVNWRCWWHKVVKLTFKNHLPASVDVDKIAMQLIDEFRTTKCWTVAYGSSKLLQLLKKNGVTIGVLSNFDPRLNDILCNNL</sequence>
<dbReference type="PANTHER" id="PTHR46191:SF2">
    <property type="entry name" value="HALOACID DEHALOGENASE-LIKE HYDROLASE DOMAIN-CONTAINING PROTEIN 3"/>
    <property type="match status" value="1"/>
</dbReference>
<gene>
    <name evidence="1" type="ORF">OBRU01_02798</name>
</gene>
<dbReference type="InterPro" id="IPR023214">
    <property type="entry name" value="HAD_sf"/>
</dbReference>
<comment type="caution">
    <text evidence="1">The sequence shown here is derived from an EMBL/GenBank/DDBJ whole genome shotgun (WGS) entry which is preliminary data.</text>
</comment>
<dbReference type="Gene3D" id="1.10.150.720">
    <property type="entry name" value="Haloacid dehalogenase-like hydrolase"/>
    <property type="match status" value="1"/>
</dbReference>
<dbReference type="Proteomes" id="UP000037510">
    <property type="component" value="Unassembled WGS sequence"/>
</dbReference>
<evidence type="ECO:0000313" key="2">
    <source>
        <dbReference type="Proteomes" id="UP000037510"/>
    </source>
</evidence>
<dbReference type="SUPFAM" id="SSF56784">
    <property type="entry name" value="HAD-like"/>
    <property type="match status" value="1"/>
</dbReference>
<dbReference type="PANTHER" id="PTHR46191">
    <property type="match status" value="1"/>
</dbReference>
<reference evidence="1 2" key="1">
    <citation type="journal article" date="2015" name="Genome Biol. Evol.">
        <title>The genome of winter moth (Operophtera brumata) provides a genomic perspective on sexual dimorphism and phenology.</title>
        <authorList>
            <person name="Derks M.F."/>
            <person name="Smit S."/>
            <person name="Salis L."/>
            <person name="Schijlen E."/>
            <person name="Bossers A."/>
            <person name="Mateman C."/>
            <person name="Pijl A.S."/>
            <person name="de Ridder D."/>
            <person name="Groenen M.A."/>
            <person name="Visser M.E."/>
            <person name="Megens H.J."/>
        </authorList>
    </citation>
    <scope>NUCLEOTIDE SEQUENCE [LARGE SCALE GENOMIC DNA]</scope>
    <source>
        <strain evidence="1">WM2013NL</strain>
        <tissue evidence="1">Head and thorax</tissue>
    </source>
</reference>
<dbReference type="Gene3D" id="3.40.50.1000">
    <property type="entry name" value="HAD superfamily/HAD-like"/>
    <property type="match status" value="1"/>
</dbReference>
<evidence type="ECO:0000313" key="1">
    <source>
        <dbReference type="EMBL" id="KOB74938.1"/>
    </source>
</evidence>
<dbReference type="EMBL" id="JTDY01001079">
    <property type="protein sequence ID" value="KOB74938.1"/>
    <property type="molecule type" value="Genomic_DNA"/>
</dbReference>
<name>A0A0L7LH92_OPEBR</name>
<dbReference type="InterPro" id="IPR051828">
    <property type="entry name" value="HAD-like_hydrolase_domain"/>
</dbReference>
<organism evidence="1 2">
    <name type="scientific">Operophtera brumata</name>
    <name type="common">Winter moth</name>
    <name type="synonym">Phalaena brumata</name>
    <dbReference type="NCBI Taxonomy" id="104452"/>
    <lineage>
        <taxon>Eukaryota</taxon>
        <taxon>Metazoa</taxon>
        <taxon>Ecdysozoa</taxon>
        <taxon>Arthropoda</taxon>
        <taxon>Hexapoda</taxon>
        <taxon>Insecta</taxon>
        <taxon>Pterygota</taxon>
        <taxon>Neoptera</taxon>
        <taxon>Endopterygota</taxon>
        <taxon>Lepidoptera</taxon>
        <taxon>Glossata</taxon>
        <taxon>Ditrysia</taxon>
        <taxon>Geometroidea</taxon>
        <taxon>Geometridae</taxon>
        <taxon>Larentiinae</taxon>
        <taxon>Operophtera</taxon>
    </lineage>
</organism>
<keyword evidence="2" id="KW-1185">Reference proteome</keyword>
<dbReference type="GO" id="GO:0005634">
    <property type="term" value="C:nucleus"/>
    <property type="evidence" value="ECO:0007669"/>
    <property type="project" value="TreeGrafter"/>
</dbReference>
<dbReference type="AlphaFoldDB" id="A0A0L7LH92"/>